<feature type="transmembrane region" description="Helical" evidence="12">
    <location>
        <begin position="211"/>
        <end position="231"/>
    </location>
</feature>
<keyword evidence="7 13" id="KW-0378">Hydrolase</keyword>
<feature type="transmembrane region" description="Helical" evidence="12">
    <location>
        <begin position="146"/>
        <end position="174"/>
    </location>
</feature>
<evidence type="ECO:0000256" key="11">
    <source>
        <dbReference type="ARBA" id="ARBA00047594"/>
    </source>
</evidence>
<sequence>MDILTAVILGIMQGITEWLPISSEGQTMLFMLNHLGIEPHAALSYAIFLHVGTTLAVLVRFRREYLGILQNLQPDFRLTRILIGATLCTAVTAVPLYFLLKGALLGVDVAPVNLLIGMMLIATGILLKTSVWSGTKEIDQITDRDIAVLGFAQGFAIIPGISRSGITLAALLGGRVKQEAALAVSFLISVPAVIGAVVLDFEGIQQIQVQSAGILIVSSFAAGYLTMDLLLKYSRRISFWSFCVIVGVVLIAAGLISLLW</sequence>
<evidence type="ECO:0000256" key="7">
    <source>
        <dbReference type="ARBA" id="ARBA00022801"/>
    </source>
</evidence>
<evidence type="ECO:0000256" key="3">
    <source>
        <dbReference type="ARBA" id="ARBA00012374"/>
    </source>
</evidence>
<dbReference type="PANTHER" id="PTHR30622:SF2">
    <property type="entry name" value="UNDECAPRENYL-DIPHOSPHATASE"/>
    <property type="match status" value="1"/>
</dbReference>
<dbReference type="Pfam" id="PF02673">
    <property type="entry name" value="BacA"/>
    <property type="match status" value="1"/>
</dbReference>
<feature type="transmembrane region" description="Helical" evidence="12">
    <location>
        <begin position="112"/>
        <end position="134"/>
    </location>
</feature>
<reference evidence="13" key="1">
    <citation type="journal article" date="2015" name="Proc. Natl. Acad. Sci. U.S.A.">
        <title>Networks of energetic and metabolic interactions define dynamics in microbial communities.</title>
        <authorList>
            <person name="Embree M."/>
            <person name="Liu J.K."/>
            <person name="Al-Bassam M.M."/>
            <person name="Zengler K."/>
        </authorList>
    </citation>
    <scope>NUCLEOTIDE SEQUENCE</scope>
</reference>
<evidence type="ECO:0000256" key="1">
    <source>
        <dbReference type="ARBA" id="ARBA00004651"/>
    </source>
</evidence>
<evidence type="ECO:0000256" key="12">
    <source>
        <dbReference type="SAM" id="Phobius"/>
    </source>
</evidence>
<dbReference type="GO" id="GO:0005886">
    <property type="term" value="C:plasma membrane"/>
    <property type="evidence" value="ECO:0007669"/>
    <property type="project" value="UniProtKB-SubCell"/>
</dbReference>
<comment type="caution">
    <text evidence="13">The sequence shown here is derived from an EMBL/GenBank/DDBJ whole genome shotgun (WGS) entry which is preliminary data.</text>
</comment>
<evidence type="ECO:0000256" key="10">
    <source>
        <dbReference type="ARBA" id="ARBA00032707"/>
    </source>
</evidence>
<keyword evidence="9 12" id="KW-0472">Membrane</keyword>
<dbReference type="AlphaFoldDB" id="A0A0W8FJ02"/>
<accession>A0A0W8FJ02</accession>
<evidence type="ECO:0000256" key="4">
    <source>
        <dbReference type="ARBA" id="ARBA00021581"/>
    </source>
</evidence>
<comment type="subcellular location">
    <subcellularLocation>
        <location evidence="1">Cell membrane</location>
        <topology evidence="1">Multi-pass membrane protein</topology>
    </subcellularLocation>
</comment>
<feature type="transmembrane region" description="Helical" evidence="12">
    <location>
        <begin position="81"/>
        <end position="100"/>
    </location>
</feature>
<feature type="transmembrane region" description="Helical" evidence="12">
    <location>
        <begin position="40"/>
        <end position="61"/>
    </location>
</feature>
<feature type="transmembrane region" description="Helical" evidence="12">
    <location>
        <begin position="180"/>
        <end position="199"/>
    </location>
</feature>
<dbReference type="EC" id="3.6.1.27" evidence="3"/>
<dbReference type="GO" id="GO:0050380">
    <property type="term" value="F:undecaprenyl-diphosphatase activity"/>
    <property type="evidence" value="ECO:0007669"/>
    <property type="project" value="UniProtKB-EC"/>
</dbReference>
<dbReference type="EMBL" id="LNQE01001130">
    <property type="protein sequence ID" value="KUG20893.1"/>
    <property type="molecule type" value="Genomic_DNA"/>
</dbReference>
<evidence type="ECO:0000256" key="6">
    <source>
        <dbReference type="ARBA" id="ARBA00022692"/>
    </source>
</evidence>
<comment type="catalytic activity">
    <reaction evidence="11">
        <text>di-trans,octa-cis-undecaprenyl diphosphate + H2O = di-trans,octa-cis-undecaprenyl phosphate + phosphate + H(+)</text>
        <dbReference type="Rhea" id="RHEA:28094"/>
        <dbReference type="ChEBI" id="CHEBI:15377"/>
        <dbReference type="ChEBI" id="CHEBI:15378"/>
        <dbReference type="ChEBI" id="CHEBI:43474"/>
        <dbReference type="ChEBI" id="CHEBI:58405"/>
        <dbReference type="ChEBI" id="CHEBI:60392"/>
        <dbReference type="EC" id="3.6.1.27"/>
    </reaction>
</comment>
<evidence type="ECO:0000256" key="8">
    <source>
        <dbReference type="ARBA" id="ARBA00022989"/>
    </source>
</evidence>
<dbReference type="InterPro" id="IPR003824">
    <property type="entry name" value="UppP"/>
</dbReference>
<gene>
    <name evidence="13" type="ORF">ASZ90_009360</name>
</gene>
<dbReference type="PANTHER" id="PTHR30622">
    <property type="entry name" value="UNDECAPRENYL-DIPHOSPHATASE"/>
    <property type="match status" value="1"/>
</dbReference>
<protein>
    <recommendedName>
        <fullName evidence="4">Undecaprenyl-diphosphatase</fullName>
        <ecNumber evidence="3">3.6.1.27</ecNumber>
    </recommendedName>
    <alternativeName>
        <fullName evidence="10">Undecaprenyl pyrophosphate phosphatase</fullName>
    </alternativeName>
</protein>
<comment type="similarity">
    <text evidence="2">Belongs to the UppP family.</text>
</comment>
<evidence type="ECO:0000256" key="9">
    <source>
        <dbReference type="ARBA" id="ARBA00023136"/>
    </source>
</evidence>
<evidence type="ECO:0000256" key="2">
    <source>
        <dbReference type="ARBA" id="ARBA00010621"/>
    </source>
</evidence>
<proteinExistence type="inferred from homology"/>
<feature type="transmembrane region" description="Helical" evidence="12">
    <location>
        <begin position="237"/>
        <end position="259"/>
    </location>
</feature>
<organism evidence="13">
    <name type="scientific">hydrocarbon metagenome</name>
    <dbReference type="NCBI Taxonomy" id="938273"/>
    <lineage>
        <taxon>unclassified sequences</taxon>
        <taxon>metagenomes</taxon>
        <taxon>ecological metagenomes</taxon>
    </lineage>
</organism>
<dbReference type="HAMAP" id="MF_01006">
    <property type="entry name" value="Undec_diphosphatase"/>
    <property type="match status" value="1"/>
</dbReference>
<keyword evidence="5" id="KW-1003">Cell membrane</keyword>
<keyword evidence="8 12" id="KW-1133">Transmembrane helix</keyword>
<name>A0A0W8FJ02_9ZZZZ</name>
<evidence type="ECO:0000313" key="13">
    <source>
        <dbReference type="EMBL" id="KUG20893.1"/>
    </source>
</evidence>
<evidence type="ECO:0000256" key="5">
    <source>
        <dbReference type="ARBA" id="ARBA00022475"/>
    </source>
</evidence>
<keyword evidence="6 12" id="KW-0812">Transmembrane</keyword>